<feature type="compositionally biased region" description="Polar residues" evidence="1">
    <location>
        <begin position="1987"/>
        <end position="1998"/>
    </location>
</feature>
<feature type="region of interest" description="Disordered" evidence="1">
    <location>
        <begin position="856"/>
        <end position="902"/>
    </location>
</feature>
<keyword evidence="3" id="KW-1185">Reference proteome</keyword>
<feature type="compositionally biased region" description="Basic and acidic residues" evidence="1">
    <location>
        <begin position="1725"/>
        <end position="1743"/>
    </location>
</feature>
<feature type="compositionally biased region" description="Basic and acidic residues" evidence="1">
    <location>
        <begin position="470"/>
        <end position="481"/>
    </location>
</feature>
<feature type="region of interest" description="Disordered" evidence="1">
    <location>
        <begin position="468"/>
        <end position="703"/>
    </location>
</feature>
<feature type="region of interest" description="Disordered" evidence="1">
    <location>
        <begin position="2580"/>
        <end position="2607"/>
    </location>
</feature>
<feature type="region of interest" description="Disordered" evidence="1">
    <location>
        <begin position="1254"/>
        <end position="1299"/>
    </location>
</feature>
<feature type="compositionally biased region" description="Polar residues" evidence="1">
    <location>
        <begin position="776"/>
        <end position="786"/>
    </location>
</feature>
<feature type="region of interest" description="Disordered" evidence="1">
    <location>
        <begin position="1082"/>
        <end position="1147"/>
    </location>
</feature>
<organism evidence="2 3">
    <name type="scientific">Petrolisthes cinctipes</name>
    <name type="common">Flat porcelain crab</name>
    <dbReference type="NCBI Taxonomy" id="88211"/>
    <lineage>
        <taxon>Eukaryota</taxon>
        <taxon>Metazoa</taxon>
        <taxon>Ecdysozoa</taxon>
        <taxon>Arthropoda</taxon>
        <taxon>Crustacea</taxon>
        <taxon>Multicrustacea</taxon>
        <taxon>Malacostraca</taxon>
        <taxon>Eumalacostraca</taxon>
        <taxon>Eucarida</taxon>
        <taxon>Decapoda</taxon>
        <taxon>Pleocyemata</taxon>
        <taxon>Anomura</taxon>
        <taxon>Galatheoidea</taxon>
        <taxon>Porcellanidae</taxon>
        <taxon>Petrolisthes</taxon>
    </lineage>
</organism>
<evidence type="ECO:0000313" key="3">
    <source>
        <dbReference type="Proteomes" id="UP001286313"/>
    </source>
</evidence>
<feature type="compositionally biased region" description="Polar residues" evidence="1">
    <location>
        <begin position="1555"/>
        <end position="1568"/>
    </location>
</feature>
<feature type="compositionally biased region" description="Basic and acidic residues" evidence="1">
    <location>
        <begin position="491"/>
        <end position="509"/>
    </location>
</feature>
<feature type="compositionally biased region" description="Basic and acidic residues" evidence="1">
    <location>
        <begin position="2417"/>
        <end position="2427"/>
    </location>
</feature>
<dbReference type="EMBL" id="JAWQEG010002302">
    <property type="protein sequence ID" value="KAK3872840.1"/>
    <property type="molecule type" value="Genomic_DNA"/>
</dbReference>
<feature type="compositionally biased region" description="Polar residues" evidence="1">
    <location>
        <begin position="1909"/>
        <end position="1919"/>
    </location>
</feature>
<feature type="region of interest" description="Disordered" evidence="1">
    <location>
        <begin position="760"/>
        <end position="795"/>
    </location>
</feature>
<feature type="compositionally biased region" description="Basic and acidic residues" evidence="1">
    <location>
        <begin position="617"/>
        <end position="641"/>
    </location>
</feature>
<feature type="compositionally biased region" description="Polar residues" evidence="1">
    <location>
        <begin position="1264"/>
        <end position="1284"/>
    </location>
</feature>
<feature type="compositionally biased region" description="Acidic residues" evidence="1">
    <location>
        <begin position="1"/>
        <end position="28"/>
    </location>
</feature>
<feature type="compositionally biased region" description="Polar residues" evidence="1">
    <location>
        <begin position="205"/>
        <end position="227"/>
    </location>
</feature>
<name>A0AAE1FGC3_PETCI</name>
<feature type="region of interest" description="Disordered" evidence="1">
    <location>
        <begin position="2392"/>
        <end position="2482"/>
    </location>
</feature>
<feature type="compositionally biased region" description="Polar residues" evidence="1">
    <location>
        <begin position="285"/>
        <end position="296"/>
    </location>
</feature>
<feature type="compositionally biased region" description="Basic and acidic residues" evidence="1">
    <location>
        <begin position="590"/>
        <end position="610"/>
    </location>
</feature>
<feature type="compositionally biased region" description="Basic and acidic residues" evidence="1">
    <location>
        <begin position="2285"/>
        <end position="2295"/>
    </location>
</feature>
<feature type="compositionally biased region" description="Low complexity" evidence="1">
    <location>
        <begin position="1082"/>
        <end position="1102"/>
    </location>
</feature>
<comment type="caution">
    <text evidence="2">The sequence shown here is derived from an EMBL/GenBank/DDBJ whole genome shotgun (WGS) entry which is preliminary data.</text>
</comment>
<feature type="compositionally biased region" description="Polar residues" evidence="1">
    <location>
        <begin position="760"/>
        <end position="769"/>
    </location>
</feature>
<evidence type="ECO:0000256" key="1">
    <source>
        <dbReference type="SAM" id="MobiDB-lite"/>
    </source>
</evidence>
<feature type="compositionally biased region" description="Low complexity" evidence="1">
    <location>
        <begin position="1285"/>
        <end position="1296"/>
    </location>
</feature>
<feature type="region of interest" description="Disordered" evidence="1">
    <location>
        <begin position="2086"/>
        <end position="2135"/>
    </location>
</feature>
<feature type="compositionally biased region" description="Basic and acidic residues" evidence="1">
    <location>
        <begin position="307"/>
        <end position="318"/>
    </location>
</feature>
<feature type="compositionally biased region" description="Polar residues" evidence="1">
    <location>
        <begin position="669"/>
        <end position="680"/>
    </location>
</feature>
<feature type="compositionally biased region" description="Low complexity" evidence="1">
    <location>
        <begin position="360"/>
        <end position="376"/>
    </location>
</feature>
<feature type="region of interest" description="Disordered" evidence="1">
    <location>
        <begin position="255"/>
        <end position="274"/>
    </location>
</feature>
<feature type="region of interest" description="Disordered" evidence="1">
    <location>
        <begin position="1539"/>
        <end position="1814"/>
    </location>
</feature>
<feature type="compositionally biased region" description="Basic and acidic residues" evidence="1">
    <location>
        <begin position="1117"/>
        <end position="1128"/>
    </location>
</feature>
<sequence>MLSDDGDVSEEGIEEEIEEEICDSPTDEDSPRYPGAKLSFANPSSHQVTFLEQLASSDPVSIPIVPESNDPVRLGITEKVEERAEGEAVYHEIGSSFLQAEQYGIKDAIYVPDRKGPESSPSPVLSEKSGGSSGKSLGDVARDRSVSEVCVSVPKVSVLPFHSTQQVSRLVQQFSVQSEDGASNECCQEESVARRLSLPSWFPPGNSSPTKRVPFSSLQLQAANNPSPLEENQLPSRKSVPGMVDFFSTSADRFEFPPGKKARESPRKLSKFSPEFKASLEKVGTSLSRGSSIDSHFNTDDGNIIKSFEKVEAQETSRRGGRVPRRAQKENSPRHRAKPVHRIKEERESSAGRTNDGCESSWSSSLCHSSVSTTSNKSKKSASQNVISSRVVAGQSSGVKIGSDIIKLAFEGMCDTEEEVEDMPEEREYSGGSEAGEGCPVLEGIDVSERNQVSEREAGEGCPVLEGIDVSERNQVSERSRCSKISSGNEISERIEISEGYEMEEHGDSESNETSGNYERTEESMNSDISNSSRKRIVSEGSESSRVKSDGSEVSATISSRRKSDGSVRSATNSSRIKSEESTASSSKATSERKSRVRSEGSDRSSRVRSEGTGSEKSSRIKSESSEVSEKNSRLRSEGSERNTTSRKGNKGSNKVNHKNIKTKHSWEDTVSSHQHQQSISLVSDEVEKSEVSVPESSALGSQKLIPGSHKEYVKHNEIQVDFDGHCSIPIKLCSEVDLTQKCVEVTANELVQFSMESTRGSSFDQSSGAHDKHSGNNQQDSSAVHQLSREDSISSHFKSADIMPNNVSQHTEVSSCEDLLSMSIEELMGNDGYSSDNSEIILGLVNTSPISAITERTEESTQDNEQLASALQSNREEANQDDNGESESLVSVDQNDDVDTGNTGFVGGSCISLPLHVASEAAIQSPVLGGSLVQTCVSLEVPNEKPSSQSKPKMKPKMPLLAGGVKGIGRTTTPPQSPISKNFPSGLKASLQRHTSRSLHNLASHPRTALRGHGLSVSSDDLQAGGERIYHLPPRCHQRAKGRYSQGPDTLTDSRLSRRCVSAVALNEGGVGRGVGRYLRSSSLGGLNRSRSSSLTSVTSSRRPDYSHVGSKVKQYIKDMKERDLKNTTRSLPTTPPSRPGYGRSSPHVMILNEPLLKDLSQYTLNDTPEDLKKLREKLVGEKADPKILEEILELLVLERKSRCAADRTLAALQLRYDNMTAMFAEKQNEIDRLRFYKDVKVNEEFTVTLKTKEEEMGRSRKSSVGDTSVASLRHTPSSSALVTPSHSPSRSSTPCNLIRATSTPIANPNITLALENNSSLISPLHSVNHSTHDASQSDLDMTLPDTHMTCPDPNLTHCSTDLMLPGSDMTLPSTELIQPVTDLTQPDPGFIQQGRDQFQSSVDLTRPYPEVEICQSRNTTRDERMDLGRTVDSGVADSMPEDTTLDSWMKDAEVILKRVKEFAVLEENKVLDQKERTIIWHSILQQYWSLCSQFPVLSSHWPARQSGLVLQELGQAIQVLASRYNLDLLPQGQSEVTLPITSGPSGEKKTAGHVSNETYKTNNNITGKEKKTYSHNDGTSKIVDTRYPSNSSTSHKVPGQPSEDSRSVMDCGTKRRSRCNPSIRDADQVGLEEGHTVKDVGAGWNHRDNSSGQNTGIEMDNTYPDNVKGDGKRQSDGLIETLPLSSKASKSVQKPRNRKEDTENTKVRGKSSKAAGNIVSEDLAAKESRMMKKKSTNDNRKNVSSTRKKVADDLSLGKNRASESKTKLLDEITKKPETIGEGEEGEQKGKQNTVEATFSPAHSRESMKTVGPLEKVKLWQESLIEPDLPPPVSPSCTMSPVSSLLSLNSSQPFDLSSESPATPQPLSPSHQLPQQGASHTSHTMLDHTDTPEDDSPLTDLPEACPLQINSPSGSSGRVNDLLVKPLPVDSSPKVSSRCRSAISSQVRPESDLPKSSWRSSTGTPRPSQSRVVKGRDVDSGCPGSEPSTRLSHNPSLDQPEWGHGNLATAEGYQVEQGPSALSKSDILVNEVASSLHRDGSGTALSTHNATAATHISSVLCNSQNKSSITRSDTFASTVIRDSEVNDASPSSDLVTMAFPESEAKVPRKLNENSGKNLKQSRASSGGHASSGNRQDLSIELQMGKHRHKDPKVCDLPHGYYSETSGDMDGNGDTASSYDNSVNRSISNHGIKLEMLQSRAKEGSNKNHPKTAAISRGHKNILIDTPAKKHNKDHHRERYVSGNVSNNSTLSQNTSADIYNNISRLKRDLNYIKSQMMNLSSTGLHDRRTTDHPRKNSQSPSSKSKRRQGPMKALDTSLLSEYDYDSSSSFTPPCTMKQVPSSSQRSPNISRPRSTGSFDFEGEARHCVHRSSVAKSFHSGKKGDNCYRLSSPDEFLTSNSRTEDLPASTPKRRQSRSKEQLEERGHTLSPSSGQDSRYSSESENEMHSEQRRGRKLEYSGGFREKSKTNRKQGHEYQSEDRVRFSAISPRCSPEREMNSRASLKQAWTQTKTDDCTPRVPKLWDTDQETETCGLDVKDQGSQARPLQYTRPLSSSSPLIYIQNYNCTGEVCGVEGDTSNSRRFWSPQHRRSGSSTGEHTHRKRASSYELLDSSICKATALAEKLRLNSHRLLAHLTVHLQMPSSTISTPGPVIAIHTPAVATHNKPATTHTVPPVTHTPPPVTHTPPPVTHTPTPLDPFTTTYLTEIKSPPPPISTLSPHASSPVPPSSLTPLPSCVTSPVPCYSPQT</sequence>
<feature type="compositionally biased region" description="Polar residues" evidence="1">
    <location>
        <begin position="1958"/>
        <end position="1972"/>
    </location>
</feature>
<feature type="compositionally biased region" description="Basic and acidic residues" evidence="1">
    <location>
        <begin position="2439"/>
        <end position="2482"/>
    </location>
</feature>
<feature type="compositionally biased region" description="Low complexity" evidence="1">
    <location>
        <begin position="2122"/>
        <end position="2133"/>
    </location>
</feature>
<feature type="region of interest" description="Disordered" evidence="1">
    <location>
        <begin position="198"/>
        <end position="242"/>
    </location>
</feature>
<feature type="region of interest" description="Disordered" evidence="1">
    <location>
        <begin position="1"/>
        <end position="39"/>
    </location>
</feature>
<feature type="region of interest" description="Disordered" evidence="1">
    <location>
        <begin position="417"/>
        <end position="440"/>
    </location>
</feature>
<feature type="compositionally biased region" description="Polar residues" evidence="1">
    <location>
        <begin position="2429"/>
        <end position="2438"/>
    </location>
</feature>
<feature type="region of interest" description="Disordered" evidence="1">
    <location>
        <begin position="2706"/>
        <end position="2749"/>
    </location>
</feature>
<gene>
    <name evidence="2" type="ORF">Pcinc_022095</name>
</gene>
<accession>A0AAE1FGC3</accession>
<feature type="compositionally biased region" description="Polar residues" evidence="1">
    <location>
        <begin position="642"/>
        <end position="655"/>
    </location>
</feature>
<feature type="compositionally biased region" description="Basic and acidic residues" evidence="1">
    <location>
        <begin position="2103"/>
        <end position="2112"/>
    </location>
</feature>
<feature type="compositionally biased region" description="Polar residues" evidence="1">
    <location>
        <begin position="2339"/>
        <end position="2358"/>
    </location>
</feature>
<feature type="compositionally biased region" description="Polar residues" evidence="1">
    <location>
        <begin position="1934"/>
        <end position="1949"/>
    </location>
</feature>
<feature type="compositionally biased region" description="Polar residues" evidence="1">
    <location>
        <begin position="1685"/>
        <end position="1696"/>
    </location>
</feature>
<feature type="compositionally biased region" description="Low complexity" evidence="1">
    <location>
        <begin position="125"/>
        <end position="138"/>
    </location>
</feature>
<feature type="compositionally biased region" description="Polar residues" evidence="1">
    <location>
        <begin position="512"/>
        <end position="532"/>
    </location>
</feature>
<feature type="compositionally biased region" description="Basic and acidic residues" evidence="1">
    <location>
        <begin position="1626"/>
        <end position="1640"/>
    </location>
</feature>
<dbReference type="Proteomes" id="UP001286313">
    <property type="component" value="Unassembled WGS sequence"/>
</dbReference>
<reference evidence="2" key="1">
    <citation type="submission" date="2023-10" db="EMBL/GenBank/DDBJ databases">
        <title>Genome assemblies of two species of porcelain crab, Petrolisthes cinctipes and Petrolisthes manimaculis (Anomura: Porcellanidae).</title>
        <authorList>
            <person name="Angst P."/>
        </authorList>
    </citation>
    <scope>NUCLEOTIDE SEQUENCE</scope>
    <source>
        <strain evidence="2">PB745_01</strain>
        <tissue evidence="2">Gill</tissue>
    </source>
</reference>
<protein>
    <submittedName>
        <fullName evidence="2">Uncharacterized protein</fullName>
    </submittedName>
</protein>
<feature type="region of interest" description="Disordered" evidence="1">
    <location>
        <begin position="1827"/>
        <end position="2006"/>
    </location>
</feature>
<feature type="compositionally biased region" description="Polar residues" evidence="1">
    <location>
        <begin position="1853"/>
        <end position="1863"/>
    </location>
</feature>
<feature type="compositionally biased region" description="Polar residues" evidence="1">
    <location>
        <begin position="864"/>
        <end position="874"/>
    </location>
</feature>
<feature type="region of interest" description="Disordered" evidence="1">
    <location>
        <begin position="2282"/>
        <end position="2313"/>
    </location>
</feature>
<feature type="region of interest" description="Disordered" evidence="1">
    <location>
        <begin position="284"/>
        <end position="386"/>
    </location>
</feature>
<proteinExistence type="predicted"/>
<feature type="compositionally biased region" description="Basic and acidic residues" evidence="1">
    <location>
        <begin position="1762"/>
        <end position="1780"/>
    </location>
</feature>
<feature type="region of interest" description="Disordered" evidence="1">
    <location>
        <begin position="2325"/>
        <end position="2360"/>
    </location>
</feature>
<evidence type="ECO:0000313" key="2">
    <source>
        <dbReference type="EMBL" id="KAK3872840.1"/>
    </source>
</evidence>
<feature type="compositionally biased region" description="Low complexity" evidence="1">
    <location>
        <begin position="2731"/>
        <end position="2741"/>
    </location>
</feature>
<feature type="region of interest" description="Disordered" evidence="1">
    <location>
        <begin position="111"/>
        <end position="140"/>
    </location>
</feature>